<dbReference type="SUPFAM" id="SSF51445">
    <property type="entry name" value="(Trans)glycosidases"/>
    <property type="match status" value="1"/>
</dbReference>
<dbReference type="Pfam" id="PF00150">
    <property type="entry name" value="Cellulase"/>
    <property type="match status" value="1"/>
</dbReference>
<dbReference type="VEuPathDB" id="FungiDB:P170DRAFT_206860"/>
<keyword evidence="7" id="KW-0624">Polysaccharide degradation</keyword>
<name>A0A2I2G5J3_9EURO</name>
<dbReference type="InterPro" id="IPR001547">
    <property type="entry name" value="Glyco_hydro_5"/>
</dbReference>
<feature type="domain" description="CBM1" evidence="15">
    <location>
        <begin position="453"/>
        <end position="489"/>
    </location>
</feature>
<dbReference type="InterPro" id="IPR035971">
    <property type="entry name" value="CBD_sf"/>
</dbReference>
<evidence type="ECO:0000259" key="15">
    <source>
        <dbReference type="PROSITE" id="PS51164"/>
    </source>
</evidence>
<comment type="caution">
    <text evidence="16">The sequence shown here is derived from an EMBL/GenBank/DDBJ whole genome shotgun (WGS) entry which is preliminary data.</text>
</comment>
<dbReference type="RefSeq" id="XP_024703436.1">
    <property type="nucleotide sequence ID" value="XM_024842789.1"/>
</dbReference>
<gene>
    <name evidence="16" type="ORF">P170DRAFT_206860</name>
</gene>
<evidence type="ECO:0000256" key="10">
    <source>
        <dbReference type="ARBA" id="ARBA00033295"/>
    </source>
</evidence>
<keyword evidence="6 13" id="KW-0378">Hydrolase</keyword>
<dbReference type="Gene3D" id="3.20.20.80">
    <property type="entry name" value="Glycosidases"/>
    <property type="match status" value="1"/>
</dbReference>
<accession>A0A2I2G5J3</accession>
<dbReference type="PROSITE" id="PS00562">
    <property type="entry name" value="CBM1_1"/>
    <property type="match status" value="1"/>
</dbReference>
<comment type="function">
    <text evidence="2">Endo-1,4-mannanase, a crucial enzyme for depolymerization of seed galactomannans and wood galactoglucomannans.</text>
</comment>
<dbReference type="GO" id="GO:0030248">
    <property type="term" value="F:cellulose binding"/>
    <property type="evidence" value="ECO:0007669"/>
    <property type="project" value="InterPro"/>
</dbReference>
<evidence type="ECO:0000256" key="7">
    <source>
        <dbReference type="ARBA" id="ARBA00023001"/>
    </source>
</evidence>
<reference evidence="16 17" key="1">
    <citation type="submission" date="2016-12" db="EMBL/GenBank/DDBJ databases">
        <title>The genomes of Aspergillus section Nigri reveals drivers in fungal speciation.</title>
        <authorList>
            <consortium name="DOE Joint Genome Institute"/>
            <person name="Vesth T.C."/>
            <person name="Nybo J."/>
            <person name="Theobald S."/>
            <person name="Brandl J."/>
            <person name="Frisvad J.C."/>
            <person name="Nielsen K.F."/>
            <person name="Lyhne E.K."/>
            <person name="Kogle M.E."/>
            <person name="Kuo A."/>
            <person name="Riley R."/>
            <person name="Clum A."/>
            <person name="Nolan M."/>
            <person name="Lipzen A."/>
            <person name="Salamov A."/>
            <person name="Henrissat B."/>
            <person name="Wiebenga A."/>
            <person name="De Vries R.P."/>
            <person name="Grigoriev I.V."/>
            <person name="Mortensen U.H."/>
            <person name="Andersen M.R."/>
            <person name="Baker S.E."/>
        </authorList>
    </citation>
    <scope>NUCLEOTIDE SEQUENCE [LARGE SCALE GENOMIC DNA]</scope>
    <source>
        <strain evidence="16 17">IBT 23096</strain>
    </source>
</reference>
<comment type="catalytic activity">
    <reaction evidence="1">
        <text>Endohydrolysis of (1-&gt;4)-beta-D-glucosidic linkages in cellulose, lichenin and cereal beta-D-glucans.</text>
        <dbReference type="EC" id="3.2.1.4"/>
    </reaction>
</comment>
<dbReference type="PANTHER" id="PTHR34142:SF1">
    <property type="entry name" value="GLYCOSIDE HYDROLASE FAMILY 5 DOMAIN-CONTAINING PROTEIN"/>
    <property type="match status" value="1"/>
</dbReference>
<dbReference type="Pfam" id="PF00734">
    <property type="entry name" value="CBM_1"/>
    <property type="match status" value="1"/>
</dbReference>
<feature type="chain" id="PRO_5014193641" description="cellulase" evidence="14">
    <location>
        <begin position="19"/>
        <end position="489"/>
    </location>
</feature>
<evidence type="ECO:0000313" key="16">
    <source>
        <dbReference type="EMBL" id="PLB48134.1"/>
    </source>
</evidence>
<feature type="signal peptide" evidence="14">
    <location>
        <begin position="1"/>
        <end position="18"/>
    </location>
</feature>
<evidence type="ECO:0000256" key="1">
    <source>
        <dbReference type="ARBA" id="ARBA00000966"/>
    </source>
</evidence>
<keyword evidence="17" id="KW-1185">Reference proteome</keyword>
<evidence type="ECO:0000256" key="9">
    <source>
        <dbReference type="ARBA" id="ARBA00025192"/>
    </source>
</evidence>
<evidence type="ECO:0000256" key="3">
    <source>
        <dbReference type="ARBA" id="ARBA00005641"/>
    </source>
</evidence>
<comment type="similarity">
    <text evidence="3 13">Belongs to the glycosyl hydrolase 5 (cellulase A) family.</text>
</comment>
<dbReference type="InterPro" id="IPR017853">
    <property type="entry name" value="GH"/>
</dbReference>
<dbReference type="FunFam" id="3.20.20.80:FF:000078">
    <property type="entry name" value="Endo-beta-1,4-glucanase B"/>
    <property type="match status" value="1"/>
</dbReference>
<dbReference type="EMBL" id="MSFO01000005">
    <property type="protein sequence ID" value="PLB48134.1"/>
    <property type="molecule type" value="Genomic_DNA"/>
</dbReference>
<dbReference type="GO" id="GO:0030245">
    <property type="term" value="P:cellulose catabolic process"/>
    <property type="evidence" value="ECO:0007669"/>
    <property type="project" value="UniProtKB-KW"/>
</dbReference>
<dbReference type="SUPFAM" id="SSF57180">
    <property type="entry name" value="Cellulose-binding domain"/>
    <property type="match status" value="1"/>
</dbReference>
<comment type="function">
    <text evidence="9">Has endoglucanase activity on substrates containing beta-1,4 glycosidic bonds, like in carboxymethylcellulose (CMC), hydroxyethylcellulose (HEC) and beta-glucan. Involved in the degradation of complex natural cellulosic substrates.</text>
</comment>
<dbReference type="GO" id="GO:0005576">
    <property type="term" value="C:extracellular region"/>
    <property type="evidence" value="ECO:0007669"/>
    <property type="project" value="InterPro"/>
</dbReference>
<dbReference type="GeneID" id="36550487"/>
<dbReference type="GO" id="GO:0008810">
    <property type="term" value="F:cellulase activity"/>
    <property type="evidence" value="ECO:0007669"/>
    <property type="project" value="UniProtKB-EC"/>
</dbReference>
<evidence type="ECO:0000256" key="13">
    <source>
        <dbReference type="RuleBase" id="RU361153"/>
    </source>
</evidence>
<keyword evidence="7" id="KW-0119">Carbohydrate metabolism</keyword>
<dbReference type="PANTHER" id="PTHR34142">
    <property type="entry name" value="ENDO-BETA-1,4-GLUCANASE A"/>
    <property type="match status" value="1"/>
</dbReference>
<keyword evidence="5 14" id="KW-0732">Signal</keyword>
<dbReference type="EC" id="3.2.1.4" evidence="4"/>
<evidence type="ECO:0000256" key="8">
    <source>
        <dbReference type="ARBA" id="ARBA00023295"/>
    </source>
</evidence>
<dbReference type="PROSITE" id="PS51164">
    <property type="entry name" value="CBM1_2"/>
    <property type="match status" value="1"/>
</dbReference>
<dbReference type="InterPro" id="IPR000254">
    <property type="entry name" value="CBD"/>
</dbReference>
<proteinExistence type="inferred from homology"/>
<protein>
    <recommendedName>
        <fullName evidence="4">cellulase</fullName>
        <ecNumber evidence="4">3.2.1.4</ecNumber>
    </recommendedName>
    <alternativeName>
        <fullName evidence="11">Carboxymethylcellulase B</fullName>
    </alternativeName>
    <alternativeName>
        <fullName evidence="12">Cellulase B</fullName>
    </alternativeName>
    <alternativeName>
        <fullName evidence="10">Endo-beta-1,4-mannanase F</fullName>
    </alternativeName>
</protein>
<keyword evidence="8 13" id="KW-0326">Glycosidase</keyword>
<dbReference type="Proteomes" id="UP000234275">
    <property type="component" value="Unassembled WGS sequence"/>
</dbReference>
<evidence type="ECO:0000313" key="17">
    <source>
        <dbReference type="Proteomes" id="UP000234275"/>
    </source>
</evidence>
<dbReference type="STRING" id="1392250.A0A2I2G5J3"/>
<evidence type="ECO:0000256" key="14">
    <source>
        <dbReference type="SAM" id="SignalP"/>
    </source>
</evidence>
<keyword evidence="7" id="KW-0136">Cellulose degradation</keyword>
<dbReference type="AlphaFoldDB" id="A0A2I2G5J3"/>
<sequence length="489" mass="51365">MRITSLIMAASAAGLVSAYPKRDIKKRDTGFTWFGVSESGAEFGESNIPGTLGTDYTWPETSKIQSLRKEGMNIFRVPFLMERLVPSKMTGTPDSTYLKDLKTTVSAITESGAYAVLDPHNYGRYSGSIISSTSDFKAFWKTVAGEFASNDKVIFDTNNEFHDMDQDLVLNLNQAAINGIRAAGAKTQYIFVEGNSYTGAWKWASTNDNLKDLTDPQDKIVYEMHQYLDSDGSGTSETCSSSTVGKERLQTATEWLQSNKKKGFLGEFAGGVNADCESAVEGLLSYMSENSDVWTGAEWWAAGPWWGTYMYSLEPESGPAYDTYLPILKKYFVDGTSSSSASASASATASATASASSGSSATASVSSAASSAASTTTAAAAATTTAPASYSAPNAQNKAPAPTVSAAQSSAASAVPVSSAPSSFQTLPAASSVAPCSSGAATSSSAAPSGSAGVVAHYYQCGGINWTGGTKCESPYNCVKQNPFYYQCV</sequence>
<evidence type="ECO:0000256" key="12">
    <source>
        <dbReference type="ARBA" id="ARBA00042322"/>
    </source>
</evidence>
<evidence type="ECO:0000256" key="5">
    <source>
        <dbReference type="ARBA" id="ARBA00022729"/>
    </source>
</evidence>
<dbReference type="SMART" id="SM00236">
    <property type="entry name" value="fCBD"/>
    <property type="match status" value="1"/>
</dbReference>
<evidence type="ECO:0000256" key="2">
    <source>
        <dbReference type="ARBA" id="ARBA00002993"/>
    </source>
</evidence>
<dbReference type="OrthoDB" id="5823761at2759"/>
<evidence type="ECO:0000256" key="6">
    <source>
        <dbReference type="ARBA" id="ARBA00022801"/>
    </source>
</evidence>
<evidence type="ECO:0000256" key="11">
    <source>
        <dbReference type="ARBA" id="ARBA00041735"/>
    </source>
</evidence>
<evidence type="ECO:0000256" key="4">
    <source>
        <dbReference type="ARBA" id="ARBA00012601"/>
    </source>
</evidence>
<organism evidence="16 17">
    <name type="scientific">Aspergillus steynii IBT 23096</name>
    <dbReference type="NCBI Taxonomy" id="1392250"/>
    <lineage>
        <taxon>Eukaryota</taxon>
        <taxon>Fungi</taxon>
        <taxon>Dikarya</taxon>
        <taxon>Ascomycota</taxon>
        <taxon>Pezizomycotina</taxon>
        <taxon>Eurotiomycetes</taxon>
        <taxon>Eurotiomycetidae</taxon>
        <taxon>Eurotiales</taxon>
        <taxon>Aspergillaceae</taxon>
        <taxon>Aspergillus</taxon>
        <taxon>Aspergillus subgen. Circumdati</taxon>
    </lineage>
</organism>